<evidence type="ECO:0000313" key="2">
    <source>
        <dbReference type="Proteomes" id="UP000824204"/>
    </source>
</evidence>
<organism evidence="1 2">
    <name type="scientific">Candidatus Borkfalkia faecipullorum</name>
    <dbReference type="NCBI Taxonomy" id="2838510"/>
    <lineage>
        <taxon>Bacteria</taxon>
        <taxon>Bacillati</taxon>
        <taxon>Bacillota</taxon>
        <taxon>Clostridia</taxon>
        <taxon>Christensenellales</taxon>
        <taxon>Christensenellaceae</taxon>
        <taxon>Candidatus Borkfalkia</taxon>
    </lineage>
</organism>
<reference evidence="1" key="1">
    <citation type="journal article" date="2021" name="PeerJ">
        <title>Extensive microbial diversity within the chicken gut microbiome revealed by metagenomics and culture.</title>
        <authorList>
            <person name="Gilroy R."/>
            <person name="Ravi A."/>
            <person name="Getino M."/>
            <person name="Pursley I."/>
            <person name="Horton D.L."/>
            <person name="Alikhan N.F."/>
            <person name="Baker D."/>
            <person name="Gharbi K."/>
            <person name="Hall N."/>
            <person name="Watson M."/>
            <person name="Adriaenssens E.M."/>
            <person name="Foster-Nyarko E."/>
            <person name="Jarju S."/>
            <person name="Secka A."/>
            <person name="Antonio M."/>
            <person name="Oren A."/>
            <person name="Chaudhuri R.R."/>
            <person name="La Ragione R."/>
            <person name="Hildebrand F."/>
            <person name="Pallen M.J."/>
        </authorList>
    </citation>
    <scope>NUCLEOTIDE SEQUENCE</scope>
    <source>
        <strain evidence="1">811</strain>
    </source>
</reference>
<accession>A0A9D2AF00</accession>
<comment type="caution">
    <text evidence="1">The sequence shown here is derived from an EMBL/GenBank/DDBJ whole genome shotgun (WGS) entry which is preliminary data.</text>
</comment>
<protein>
    <submittedName>
        <fullName evidence="1">LlaJI family restriction endonuclease</fullName>
        <ecNumber evidence="1">3.1.21.-</ecNumber>
    </submittedName>
</protein>
<dbReference type="Pfam" id="PF09563">
    <property type="entry name" value="RE_LlaJI"/>
    <property type="match status" value="1"/>
</dbReference>
<reference evidence="1" key="2">
    <citation type="submission" date="2021-04" db="EMBL/GenBank/DDBJ databases">
        <authorList>
            <person name="Gilroy R."/>
        </authorList>
    </citation>
    <scope>NUCLEOTIDE SEQUENCE</scope>
    <source>
        <strain evidence="1">811</strain>
    </source>
</reference>
<sequence>MEDKVKFIVPEDKREYGYVGLNLETDSAKFVFPCRYLPDDADRNVQKAEAKKLLLLIKRAQEEYLFGGDGEERTQLFSMMWLIRDYIDNGYYTETESVMKRSPKGKIDWKHTMRHSRILSDNGNLIYRDFYSYRNMLDAGNILTQIYKCCLGYSVKTIGFLYGISQTERSVFQVESAGDVSYMCFILQREQSKTFNSYKKVMLFHLLTILKGTQGKLHAVSLLMRDSEFEYVFETLINEVFGTEDVSKFYNQYSYFLKDKTDDDVPYATSLLRPDTIMQVNRPEHTEPDYYVIDAKYYNYGYSRNQKDLPQSSSITKQIGYNHYLSDHNDRKKYYSVFLLPTSLENEPIEYVGYAASEKEKNVIDKVAVCLIDLRTLVDVFYGTSRQGISREDLRQMLRHILSENFLNH</sequence>
<dbReference type="EC" id="3.1.21.-" evidence="1"/>
<keyword evidence="1" id="KW-0378">Hydrolase</keyword>
<evidence type="ECO:0000313" key="1">
    <source>
        <dbReference type="EMBL" id="HIX07106.1"/>
    </source>
</evidence>
<name>A0A9D2AF00_9FIRM</name>
<dbReference type="GO" id="GO:0004519">
    <property type="term" value="F:endonuclease activity"/>
    <property type="evidence" value="ECO:0007669"/>
    <property type="project" value="UniProtKB-KW"/>
</dbReference>
<keyword evidence="1" id="KW-0255">Endonuclease</keyword>
<dbReference type="Proteomes" id="UP000824204">
    <property type="component" value="Unassembled WGS sequence"/>
</dbReference>
<dbReference type="InterPro" id="IPR018579">
    <property type="entry name" value="Restrct_endonuc_II_LlaJI"/>
</dbReference>
<gene>
    <name evidence="1" type="ORF">H9741_01380</name>
</gene>
<dbReference type="AlphaFoldDB" id="A0A9D2AF00"/>
<dbReference type="GO" id="GO:0016787">
    <property type="term" value="F:hydrolase activity"/>
    <property type="evidence" value="ECO:0007669"/>
    <property type="project" value="UniProtKB-KW"/>
</dbReference>
<keyword evidence="1" id="KW-0540">Nuclease</keyword>
<dbReference type="EMBL" id="DXFX01000016">
    <property type="protein sequence ID" value="HIX07106.1"/>
    <property type="molecule type" value="Genomic_DNA"/>
</dbReference>
<proteinExistence type="predicted"/>